<feature type="transmembrane region" description="Helical" evidence="1">
    <location>
        <begin position="135"/>
        <end position="157"/>
    </location>
</feature>
<reference evidence="2 3" key="2">
    <citation type="submission" date="2020-02" db="EMBL/GenBank/DDBJ databases">
        <title>Candidatus Galacturonibacter soehngenii shows hetero-acetogenic catabolism of galacturonic acid but lacks a canonical carbon monoxide dehydrogenase/acetyl-CoA synthase complex.</title>
        <authorList>
            <person name="Diender M."/>
            <person name="Stouten G.R."/>
            <person name="Petersen J.F."/>
            <person name="Nielsen P.H."/>
            <person name="Dueholm M.S."/>
            <person name="Pronk J.T."/>
            <person name="Van Loosdrecht M.C.M."/>
        </authorList>
    </citation>
    <scope>NUCLEOTIDE SEQUENCE [LARGE SCALE GENOMIC DNA]</scope>
    <source>
        <strain evidence="2">GalUA</strain>
    </source>
</reference>
<feature type="transmembrane region" description="Helical" evidence="1">
    <location>
        <begin position="218"/>
        <end position="241"/>
    </location>
</feature>
<keyword evidence="3" id="KW-1185">Reference proteome</keyword>
<reference evidence="2 3" key="1">
    <citation type="submission" date="2019-09" db="EMBL/GenBank/DDBJ databases">
        <authorList>
            <person name="Valk L.C."/>
        </authorList>
    </citation>
    <scope>NUCLEOTIDE SEQUENCE [LARGE SCALE GENOMIC DNA]</scope>
    <source>
        <strain evidence="2">GalUA</strain>
    </source>
</reference>
<evidence type="ECO:0000313" key="3">
    <source>
        <dbReference type="Proteomes" id="UP000461768"/>
    </source>
</evidence>
<dbReference type="NCBIfam" id="TIGR03733">
    <property type="entry name" value="lanti_perm_MutG"/>
    <property type="match status" value="1"/>
</dbReference>
<gene>
    <name evidence="2" type="ORF">F7O84_05530</name>
</gene>
<feature type="transmembrane region" description="Helical" evidence="1">
    <location>
        <begin position="187"/>
        <end position="206"/>
    </location>
</feature>
<dbReference type="InterPro" id="IPR022294">
    <property type="entry name" value="ABC-transptr_permeasesu"/>
</dbReference>
<organism evidence="2 3">
    <name type="scientific">Candidatus Galacturonatibacter soehngenii</name>
    <dbReference type="NCBI Taxonomy" id="2307010"/>
    <lineage>
        <taxon>Bacteria</taxon>
        <taxon>Bacillati</taxon>
        <taxon>Bacillota</taxon>
        <taxon>Clostridia</taxon>
        <taxon>Lachnospirales</taxon>
        <taxon>Lachnospiraceae</taxon>
        <taxon>Candidatus Galacturonatibacter</taxon>
    </lineage>
</organism>
<dbReference type="RefSeq" id="WP_151142785.1">
    <property type="nucleotide sequence ID" value="NZ_WAGX01000004.1"/>
</dbReference>
<dbReference type="Pfam" id="PF12730">
    <property type="entry name" value="ABC2_membrane_4"/>
    <property type="match status" value="1"/>
</dbReference>
<accession>A0A7V7UCY2</accession>
<feature type="transmembrane region" description="Helical" evidence="1">
    <location>
        <begin position="94"/>
        <end position="123"/>
    </location>
</feature>
<dbReference type="CDD" id="cd21808">
    <property type="entry name" value="ABC-2_lan_permease_MutG"/>
    <property type="match status" value="1"/>
</dbReference>
<comment type="caution">
    <text evidence="2">The sequence shown here is derived from an EMBL/GenBank/DDBJ whole genome shotgun (WGS) entry which is preliminary data.</text>
</comment>
<name>A0A7V7UCY2_9FIRM</name>
<dbReference type="AlphaFoldDB" id="A0A7V7UCY2"/>
<keyword evidence="1" id="KW-0812">Transmembrane</keyword>
<feature type="transmembrane region" description="Helical" evidence="1">
    <location>
        <begin position="164"/>
        <end position="181"/>
    </location>
</feature>
<feature type="transmembrane region" description="Helical" evidence="1">
    <location>
        <begin position="21"/>
        <end position="41"/>
    </location>
</feature>
<evidence type="ECO:0000313" key="2">
    <source>
        <dbReference type="EMBL" id="KAB1439847.1"/>
    </source>
</evidence>
<protein>
    <submittedName>
        <fullName evidence="2">Lantibiotic immunity ABC transporter MutG family permease subunit</fullName>
    </submittedName>
</protein>
<dbReference type="OrthoDB" id="1701852at2"/>
<keyword evidence="1" id="KW-0472">Membrane</keyword>
<proteinExistence type="predicted"/>
<sequence>MIELIRCLRSDSIKIKRLPIRLAHILIPICLSILFLIYYAYSPWNTYDKIGAYLQVIGIGFPFLIGLFSVILAEQEQSAGNFYEMLSASKRLPVFFSKLILLIGWGTFSCLVACLLFGIGLPFVLQKQDIIEPIFYAKAAFILLGSSICLYTLHLFLAFRFNKGISIGVAITESLVSALFLTGLGDIIWSYVPCSWSARFVTYALMMEHQKGELKPDCKVAILLCVIITIGSLLLYGIWAYHWEGQSSSD</sequence>
<feature type="transmembrane region" description="Helical" evidence="1">
    <location>
        <begin position="53"/>
        <end position="73"/>
    </location>
</feature>
<evidence type="ECO:0000256" key="1">
    <source>
        <dbReference type="SAM" id="Phobius"/>
    </source>
</evidence>
<dbReference type="Proteomes" id="UP000461768">
    <property type="component" value="Unassembled WGS sequence"/>
</dbReference>
<dbReference type="EMBL" id="WAGX01000004">
    <property type="protein sequence ID" value="KAB1439847.1"/>
    <property type="molecule type" value="Genomic_DNA"/>
</dbReference>
<keyword evidence="1" id="KW-1133">Transmembrane helix</keyword>